<sequence length="343" mass="35960">MAAAPRAPVQSHKGRRRRQGRQEGIMTNIVCDKLGIRYPILQGPMAWASDSKLAASVSNAGGLGIMGLGFCPPAVFEAEIRAARALTEAPFGLNIITCLPDADKLLEITLRQGIRVVEIETFPAYFDTLPRYVEALRSHGAATIGKASSVSEAKVFEAAGVDFISVKGYDGGGHIFGLTGTFSLIPQVVDAVSIPVINSSGVADGRGVAASFMLGAAGVEIGSRFLVAEECPIHANYKNAIVAAGEGDTVLTGVSAGDGVRGVKNRLTDEMLRLERDLPPEEAAERIREIGRGVLRAAAIDGDVENGSLVVGQNLGLLDAILPASVIMQELIAGYSRVAPRAM</sequence>
<evidence type="ECO:0000313" key="6">
    <source>
        <dbReference type="Proteomes" id="UP000316781"/>
    </source>
</evidence>
<comment type="caution">
    <text evidence="5">The sequence shown here is derived from an EMBL/GenBank/DDBJ whole genome shotgun (WGS) entry which is preliminary data.</text>
</comment>
<protein>
    <submittedName>
        <fullName evidence="5">Enoyl-[acyl-carrier-protein] reductase FabK</fullName>
    </submittedName>
</protein>
<gene>
    <name evidence="5" type="ORF">FM996_17920</name>
</gene>
<dbReference type="PANTHER" id="PTHR32332">
    <property type="entry name" value="2-NITROPROPANE DIOXYGENASE"/>
    <property type="match status" value="1"/>
</dbReference>
<dbReference type="AlphaFoldDB" id="A0A549SHA2"/>
<dbReference type="Proteomes" id="UP000316781">
    <property type="component" value="Unassembled WGS sequence"/>
</dbReference>
<evidence type="ECO:0000256" key="4">
    <source>
        <dbReference type="SAM" id="MobiDB-lite"/>
    </source>
</evidence>
<dbReference type="SUPFAM" id="SSF51412">
    <property type="entry name" value="Inosine monophosphate dehydrogenase (IMPDH)"/>
    <property type="match status" value="1"/>
</dbReference>
<dbReference type="InterPro" id="IPR004136">
    <property type="entry name" value="NMO"/>
</dbReference>
<reference evidence="5 6" key="1">
    <citation type="submission" date="2019-07" db="EMBL/GenBank/DDBJ databases">
        <title>Ln-dependent methylotrophs.</title>
        <authorList>
            <person name="Tani A."/>
        </authorList>
    </citation>
    <scope>NUCLEOTIDE SEQUENCE [LARGE SCALE GENOMIC DNA]</scope>
    <source>
        <strain evidence="5 6">SM89A</strain>
    </source>
</reference>
<dbReference type="EMBL" id="VJMF01000077">
    <property type="protein sequence ID" value="TRL29010.1"/>
    <property type="molecule type" value="Genomic_DNA"/>
</dbReference>
<evidence type="ECO:0000313" key="5">
    <source>
        <dbReference type="EMBL" id="TRL29010.1"/>
    </source>
</evidence>
<proteinExistence type="predicted"/>
<keyword evidence="3" id="KW-0560">Oxidoreductase</keyword>
<dbReference type="PANTHER" id="PTHR32332:SF20">
    <property type="entry name" value="2-NITROPROPANE DIOXYGENASE-LIKE PROTEIN"/>
    <property type="match status" value="1"/>
</dbReference>
<dbReference type="Pfam" id="PF03060">
    <property type="entry name" value="NMO"/>
    <property type="match status" value="1"/>
</dbReference>
<feature type="region of interest" description="Disordered" evidence="4">
    <location>
        <begin position="1"/>
        <end position="22"/>
    </location>
</feature>
<dbReference type="Gene3D" id="3.20.20.70">
    <property type="entry name" value="Aldolase class I"/>
    <property type="match status" value="1"/>
</dbReference>
<dbReference type="GO" id="GO:0018580">
    <property type="term" value="F:nitronate monooxygenase activity"/>
    <property type="evidence" value="ECO:0007669"/>
    <property type="project" value="InterPro"/>
</dbReference>
<evidence type="ECO:0000256" key="1">
    <source>
        <dbReference type="ARBA" id="ARBA00022630"/>
    </source>
</evidence>
<keyword evidence="1" id="KW-0285">Flavoprotein</keyword>
<evidence type="ECO:0000256" key="2">
    <source>
        <dbReference type="ARBA" id="ARBA00022643"/>
    </source>
</evidence>
<dbReference type="CDD" id="cd04730">
    <property type="entry name" value="NPD_like"/>
    <property type="match status" value="1"/>
</dbReference>
<accession>A0A549SHA2</accession>
<dbReference type="InterPro" id="IPR013785">
    <property type="entry name" value="Aldolase_TIM"/>
</dbReference>
<organism evidence="5 6">
    <name type="scientific">Methylosinus sporium</name>
    <dbReference type="NCBI Taxonomy" id="428"/>
    <lineage>
        <taxon>Bacteria</taxon>
        <taxon>Pseudomonadati</taxon>
        <taxon>Pseudomonadota</taxon>
        <taxon>Alphaproteobacteria</taxon>
        <taxon>Hyphomicrobiales</taxon>
        <taxon>Methylocystaceae</taxon>
        <taxon>Methylosinus</taxon>
    </lineage>
</organism>
<name>A0A549SHA2_METSR</name>
<keyword evidence="2" id="KW-0288">FMN</keyword>
<evidence type="ECO:0000256" key="3">
    <source>
        <dbReference type="ARBA" id="ARBA00023002"/>
    </source>
</evidence>